<accession>A0A1I2V5H5</accession>
<evidence type="ECO:0000313" key="1">
    <source>
        <dbReference type="EMBL" id="SFG84578.1"/>
    </source>
</evidence>
<reference evidence="2" key="1">
    <citation type="submission" date="2016-10" db="EMBL/GenBank/DDBJ databases">
        <authorList>
            <person name="Varghese N."/>
            <person name="Submissions S."/>
        </authorList>
    </citation>
    <scope>NUCLEOTIDE SEQUENCE [LARGE SCALE GENOMIC DNA]</scope>
    <source>
        <strain evidence="2">DSM 19315</strain>
    </source>
</reference>
<dbReference type="EMBL" id="FOPC01000009">
    <property type="protein sequence ID" value="SFG84578.1"/>
    <property type="molecule type" value="Genomic_DNA"/>
</dbReference>
<sequence>MSVVKLKAQLIKLVEDIQNEELLESLIEFLSKQNQQSAGKPLWEDLSERQKQDVLDSFDESEKEENLIEVENLFRHLM</sequence>
<keyword evidence="2" id="KW-1185">Reference proteome</keyword>
<dbReference type="RefSeq" id="WP_092792222.1">
    <property type="nucleotide sequence ID" value="NZ_FOPC01000009.1"/>
</dbReference>
<proteinExistence type="predicted"/>
<evidence type="ECO:0000313" key="2">
    <source>
        <dbReference type="Proteomes" id="UP000199642"/>
    </source>
</evidence>
<dbReference type="AlphaFoldDB" id="A0A1I2V5H5"/>
<dbReference type="Proteomes" id="UP000199642">
    <property type="component" value="Unassembled WGS sequence"/>
</dbReference>
<name>A0A1I2V5H5_9BACT</name>
<dbReference type="STRING" id="435880.SAMN04487988_10918"/>
<protein>
    <submittedName>
        <fullName evidence="1">Uncharacterized protein</fullName>
    </submittedName>
</protein>
<gene>
    <name evidence="1" type="ORF">SAMN04487988_10918</name>
</gene>
<organism evidence="1 2">
    <name type="scientific">Algoriphagus hitonicola</name>
    <dbReference type="NCBI Taxonomy" id="435880"/>
    <lineage>
        <taxon>Bacteria</taxon>
        <taxon>Pseudomonadati</taxon>
        <taxon>Bacteroidota</taxon>
        <taxon>Cytophagia</taxon>
        <taxon>Cytophagales</taxon>
        <taxon>Cyclobacteriaceae</taxon>
        <taxon>Algoriphagus</taxon>
    </lineage>
</organism>